<dbReference type="CDD" id="cd15482">
    <property type="entry name" value="Sialidase_non-viral"/>
    <property type="match status" value="1"/>
</dbReference>
<dbReference type="PANTHER" id="PTHR43739:SF2">
    <property type="entry name" value="OLIGOXYLOGLUCAN-REDUCING END-SPECIFIC XYLOGLUCANASE-RELATED"/>
    <property type="match status" value="1"/>
</dbReference>
<comment type="caution">
    <text evidence="7">The sequence shown here is derived from an EMBL/GenBank/DDBJ whole genome shotgun (WGS) entry which is preliminary data.</text>
</comment>
<evidence type="ECO:0000256" key="5">
    <source>
        <dbReference type="ARBA" id="ARBA00023326"/>
    </source>
</evidence>
<accession>A0A1E5QP31</accession>
<sequence>MFKLKTTRFLLLIIAGLFAAISWNIVPCVVAQTASPSQISAANSSGYQWQNVAIGGGGFVTGMAIHPNVKDLIYVRTDVGGAYRWDAAQQRWLPLMEMFGQSESYLYGIESLALDRNNPNVIYAAAGEYTDSRSRHNGVILKSSDRGQSWTQTPLSFKLGANEDWRWNGERLAVDPNQSNLLYLGSRHQGLWKSEDGAKTWTRVTNFPTPGTPNRGIVFILFDPKTGTPGTPTSTVYVGVAGAGVYRSQDRGQTWTLLQDSAKNPQRGVLASDSTLYVTFDAPGAIKKFRNNAWVNITPATLDSYNAISVSPSNPQLIVAAQWFFNHGNKLFKSTNGGQTWQEIQANHQSSIPWKSNDERFWTSGISSLSFDPHYRDRVWYTDGWGIWRTDEINRDRSVWRNFVSGIEEIVNFTLASSPRSGTLFQGSADIGGFRHETLNGYPPKLIQSPSWMTSDFVSMDLSSNEPDLIVSVGSRRWTSSGFPDPGYGVYSTNDGRSWTEFPAYPNGYRKAQRGRVAVAAKGDRTWVWIPEGENEVPYTTQDRGKTWTRSTGAPAGLTTTVWQWNQPLASDKVDPNQFYLYKNGSFYRSTNSGKTWQATVNNLPRLDMDWANNAWSTIKAAPGLKGEVWASFNREGLYRSRNGGTSFTKLPNVQQAYLFAFGKNPPNRQNPAVFVYGTVNNAAGIFRSDNLGETWVKIDVPGQAIGKDPKFMEGDARVYGRVYIGTGGRGIYYGQPANLAATSQGAASSNHCRLPQLLASRL</sequence>
<evidence type="ECO:0008006" key="8">
    <source>
        <dbReference type="Google" id="ProtNLM"/>
    </source>
</evidence>
<dbReference type="AlphaFoldDB" id="A0A1E5QP31"/>
<evidence type="ECO:0000256" key="1">
    <source>
        <dbReference type="ARBA" id="ARBA00022729"/>
    </source>
</evidence>
<reference evidence="7" key="1">
    <citation type="submission" date="2016-09" db="EMBL/GenBank/DDBJ databases">
        <title>Draft genome of thermotolerant cyanobacterium Desertifilum sp. strain IPPAS B-1220.</title>
        <authorList>
            <person name="Sinetova M.A."/>
            <person name="Bolakhan K."/>
            <person name="Zayadan B.K."/>
            <person name="Mironov K.S."/>
            <person name="Ustinova V."/>
            <person name="Kupriyanova E.V."/>
            <person name="Sidorov R.A."/>
            <person name="Skrypnik A.N."/>
            <person name="Gogoleva N.E."/>
            <person name="Gogolev Y.V."/>
            <person name="Los D.A."/>
        </authorList>
    </citation>
    <scope>NUCLEOTIDE SEQUENCE [LARGE SCALE GENOMIC DNA]</scope>
    <source>
        <strain evidence="7">IPPAS B-1220</strain>
    </source>
</reference>
<evidence type="ECO:0000256" key="2">
    <source>
        <dbReference type="ARBA" id="ARBA00022801"/>
    </source>
</evidence>
<dbReference type="EMBL" id="MJGC01000038">
    <property type="protein sequence ID" value="OEJ76420.1"/>
    <property type="molecule type" value="Genomic_DNA"/>
</dbReference>
<keyword evidence="1" id="KW-0732">Signal</keyword>
<comment type="similarity">
    <text evidence="6">Belongs to the glycosyl hydrolase 74 family.</text>
</comment>
<dbReference type="SUPFAM" id="SSF110296">
    <property type="entry name" value="Oligoxyloglucan reducing end-specific cellobiohydrolase"/>
    <property type="match status" value="2"/>
</dbReference>
<organism evidence="7">
    <name type="scientific">Desertifilum tharense IPPAS B-1220</name>
    <dbReference type="NCBI Taxonomy" id="1781255"/>
    <lineage>
        <taxon>Bacteria</taxon>
        <taxon>Bacillati</taxon>
        <taxon>Cyanobacteriota</taxon>
        <taxon>Cyanophyceae</taxon>
        <taxon>Desertifilales</taxon>
        <taxon>Desertifilaceae</taxon>
        <taxon>Desertifilum</taxon>
    </lineage>
</organism>
<dbReference type="PANTHER" id="PTHR43739">
    <property type="entry name" value="XYLOGLUCANASE (EUROFUNG)"/>
    <property type="match status" value="1"/>
</dbReference>
<evidence type="ECO:0000256" key="4">
    <source>
        <dbReference type="ARBA" id="ARBA00023295"/>
    </source>
</evidence>
<evidence type="ECO:0000313" key="7">
    <source>
        <dbReference type="EMBL" id="OEJ76420.1"/>
    </source>
</evidence>
<dbReference type="RefSeq" id="WP_069965950.1">
    <property type="nucleotide sequence ID" value="NZ_CM124774.1"/>
</dbReference>
<dbReference type="Gene3D" id="2.130.10.10">
    <property type="entry name" value="YVTN repeat-like/Quinoprotein amine dehydrogenase"/>
    <property type="match status" value="2"/>
</dbReference>
<keyword evidence="4" id="KW-0326">Glycosidase</keyword>
<keyword evidence="2" id="KW-0378">Hydrolase</keyword>
<proteinExistence type="inferred from homology"/>
<dbReference type="InterPro" id="IPR052025">
    <property type="entry name" value="Xyloglucanase_GH74"/>
</dbReference>
<keyword evidence="5" id="KW-0624">Polysaccharide degradation</keyword>
<evidence type="ECO:0000256" key="3">
    <source>
        <dbReference type="ARBA" id="ARBA00023277"/>
    </source>
</evidence>
<dbReference type="GO" id="GO:0000272">
    <property type="term" value="P:polysaccharide catabolic process"/>
    <property type="evidence" value="ECO:0007669"/>
    <property type="project" value="UniProtKB-KW"/>
</dbReference>
<dbReference type="InterPro" id="IPR015943">
    <property type="entry name" value="WD40/YVTN_repeat-like_dom_sf"/>
</dbReference>
<dbReference type="GO" id="GO:0010411">
    <property type="term" value="P:xyloglucan metabolic process"/>
    <property type="evidence" value="ECO:0007669"/>
    <property type="project" value="TreeGrafter"/>
</dbReference>
<dbReference type="OrthoDB" id="9757947at2"/>
<dbReference type="GO" id="GO:0016798">
    <property type="term" value="F:hydrolase activity, acting on glycosyl bonds"/>
    <property type="evidence" value="ECO:0007669"/>
    <property type="project" value="UniProtKB-KW"/>
</dbReference>
<dbReference type="STRING" id="1781255.BH720_04415"/>
<name>A0A1E5QP31_9CYAN</name>
<evidence type="ECO:0000256" key="6">
    <source>
        <dbReference type="ARBA" id="ARBA00037986"/>
    </source>
</evidence>
<keyword evidence="3" id="KW-0119">Carbohydrate metabolism</keyword>
<gene>
    <name evidence="7" type="ORF">BH720_04415</name>
</gene>
<protein>
    <recommendedName>
        <fullName evidence="8">Xyloglucanase</fullName>
    </recommendedName>
</protein>